<keyword evidence="9" id="KW-1185">Reference proteome</keyword>
<protein>
    <recommendedName>
        <fullName evidence="5">3-oxoacyl-[acyl-carrier-protein] reductase MabA</fullName>
    </recommendedName>
</protein>
<keyword evidence="3" id="KW-0134">Cell wall</keyword>
<evidence type="ECO:0000256" key="3">
    <source>
        <dbReference type="ARBA" id="ARBA00022512"/>
    </source>
</evidence>
<organism evidence="8 9">
    <name type="scientific">[Mycobacterium] stephanolepidis</name>
    <dbReference type="NCBI Taxonomy" id="1520670"/>
    <lineage>
        <taxon>Bacteria</taxon>
        <taxon>Bacillati</taxon>
        <taxon>Actinomycetota</taxon>
        <taxon>Actinomycetes</taxon>
        <taxon>Mycobacteriales</taxon>
        <taxon>Mycobacteriaceae</taxon>
        <taxon>Mycobacteroides</taxon>
    </lineage>
</organism>
<evidence type="ECO:0000259" key="7">
    <source>
        <dbReference type="SMART" id="SM00822"/>
    </source>
</evidence>
<dbReference type="FunFam" id="3.40.50.720:FF:000084">
    <property type="entry name" value="Short-chain dehydrogenase reductase"/>
    <property type="match status" value="1"/>
</dbReference>
<feature type="domain" description="Ketoreductase" evidence="7">
    <location>
        <begin position="7"/>
        <end position="202"/>
    </location>
</feature>
<dbReference type="SMART" id="SM00822">
    <property type="entry name" value="PKS_KR"/>
    <property type="match status" value="1"/>
</dbReference>
<dbReference type="InterPro" id="IPR020904">
    <property type="entry name" value="Sc_DH/Rdtase_CS"/>
</dbReference>
<dbReference type="OrthoDB" id="9804774at2"/>
<dbReference type="PANTHER" id="PTHR42879:SF2">
    <property type="entry name" value="3-OXOACYL-[ACYL-CARRIER-PROTEIN] REDUCTASE FABG"/>
    <property type="match status" value="1"/>
</dbReference>
<dbReference type="Gene3D" id="3.40.50.720">
    <property type="entry name" value="NAD(P)-binding Rossmann-like Domain"/>
    <property type="match status" value="1"/>
</dbReference>
<reference evidence="8 9" key="2">
    <citation type="journal article" date="2017" name="Int. J. Syst. Evol. Microbiol.">
        <title>Mycobacterium stephanolepidis sp. nov., a rapidly growing species related to Mycobacterium chelonae, isolated from marine teleost fish, Stephanolepis cirrhifer.</title>
        <authorList>
            <person name="Fukano H."/>
            <person name="Wada S."/>
            <person name="Kurata O."/>
            <person name="Katayama K."/>
            <person name="Fujiwara N."/>
            <person name="Hoshino Y."/>
        </authorList>
    </citation>
    <scope>NUCLEOTIDE SEQUENCE [LARGE SCALE GENOMIC DNA]</scope>
    <source>
        <strain evidence="8 9">NJB0901</strain>
    </source>
</reference>
<comment type="catalytic activity">
    <reaction evidence="6">
        <text>a (3R)-hydroxyacyl-[ACP] + NADP(+) = a 3-oxoacyl-[ACP] + NADPH + H(+)</text>
        <dbReference type="Rhea" id="RHEA:17397"/>
        <dbReference type="Rhea" id="RHEA-COMP:9916"/>
        <dbReference type="Rhea" id="RHEA-COMP:9945"/>
        <dbReference type="ChEBI" id="CHEBI:15378"/>
        <dbReference type="ChEBI" id="CHEBI:57783"/>
        <dbReference type="ChEBI" id="CHEBI:58349"/>
        <dbReference type="ChEBI" id="CHEBI:78776"/>
        <dbReference type="ChEBI" id="CHEBI:78827"/>
        <dbReference type="EC" id="1.1.1.100"/>
    </reaction>
    <physiologicalReaction direction="right-to-left" evidence="6">
        <dbReference type="Rhea" id="RHEA:17399"/>
    </physiologicalReaction>
</comment>
<comment type="subcellular location">
    <subcellularLocation>
        <location evidence="1">Secreted</location>
        <location evidence="1">Cell wall</location>
    </subcellularLocation>
</comment>
<gene>
    <name evidence="8" type="primary">fabG</name>
    <name evidence="8" type="ORF">MSTE_01962</name>
</gene>
<dbReference type="Pfam" id="PF13561">
    <property type="entry name" value="adh_short_C2"/>
    <property type="match status" value="1"/>
</dbReference>
<dbReference type="GO" id="GO:0032787">
    <property type="term" value="P:monocarboxylic acid metabolic process"/>
    <property type="evidence" value="ECO:0007669"/>
    <property type="project" value="UniProtKB-ARBA"/>
</dbReference>
<dbReference type="GO" id="GO:0004316">
    <property type="term" value="F:3-oxoacyl-[acyl-carrier-protein] reductase (NADPH) activity"/>
    <property type="evidence" value="ECO:0007669"/>
    <property type="project" value="UniProtKB-EC"/>
</dbReference>
<dbReference type="InterPro" id="IPR057326">
    <property type="entry name" value="KR_dom"/>
</dbReference>
<dbReference type="PRINTS" id="PR00080">
    <property type="entry name" value="SDRFAMILY"/>
</dbReference>
<dbReference type="Proteomes" id="UP000217954">
    <property type="component" value="Chromosome"/>
</dbReference>
<dbReference type="KEGG" id="mste:MSTE_01962"/>
<evidence type="ECO:0000256" key="2">
    <source>
        <dbReference type="ARBA" id="ARBA00006484"/>
    </source>
</evidence>
<dbReference type="PRINTS" id="PR00081">
    <property type="entry name" value="GDHRDH"/>
</dbReference>
<dbReference type="SUPFAM" id="SSF51735">
    <property type="entry name" value="NAD(P)-binding Rossmann-fold domains"/>
    <property type="match status" value="1"/>
</dbReference>
<evidence type="ECO:0000256" key="4">
    <source>
        <dbReference type="ARBA" id="ARBA00023002"/>
    </source>
</evidence>
<evidence type="ECO:0000256" key="5">
    <source>
        <dbReference type="ARBA" id="ARBA00040781"/>
    </source>
</evidence>
<comment type="similarity">
    <text evidence="2">Belongs to the short-chain dehydrogenases/reductases (SDR) family.</text>
</comment>
<evidence type="ECO:0000313" key="9">
    <source>
        <dbReference type="Proteomes" id="UP000217954"/>
    </source>
</evidence>
<dbReference type="InterPro" id="IPR050259">
    <property type="entry name" value="SDR"/>
</dbReference>
<dbReference type="InterPro" id="IPR036291">
    <property type="entry name" value="NAD(P)-bd_dom_sf"/>
</dbReference>
<keyword evidence="4 8" id="KW-0560">Oxidoreductase</keyword>
<dbReference type="InterPro" id="IPR002347">
    <property type="entry name" value="SDR_fam"/>
</dbReference>
<evidence type="ECO:0000256" key="1">
    <source>
        <dbReference type="ARBA" id="ARBA00004191"/>
    </source>
</evidence>
<accession>A0A1Z4EWE2</accession>
<dbReference type="EMBL" id="AP018165">
    <property type="protein sequence ID" value="BAX97278.1"/>
    <property type="molecule type" value="Genomic_DNA"/>
</dbReference>
<name>A0A1Z4EWE2_9MYCO</name>
<dbReference type="PROSITE" id="PS00061">
    <property type="entry name" value="ADH_SHORT"/>
    <property type="match status" value="1"/>
</dbReference>
<dbReference type="RefSeq" id="WP_096500783.1">
    <property type="nucleotide sequence ID" value="NZ_AP018165.1"/>
</dbReference>
<keyword evidence="3" id="KW-0964">Secreted</keyword>
<evidence type="ECO:0000256" key="6">
    <source>
        <dbReference type="ARBA" id="ARBA00047400"/>
    </source>
</evidence>
<sequence>MGSMENKVAIVSGSGRGIGREIALKLAAEGARVVVNDIDAEPAAATIAAIKAVGAEAVPCIGSVTEDSFGERFVATAVDAFGGLDIIVNNAGYTWDSVIQKMTDEQWDAILDVHLKAPFRILRAAQPVISGLVKQAQATGEPVPCRKVVNISSLAGVGGNVGQSNYAAAKAGIIGLTKTLAKEWGRYNVTVNAVAFGLIKTRLTEAPASGDSTITVADKQIQVGVNPGLLAAMEQMIPLGRGGTPSEAAGAVYLLCTPESDYVSAQTLVCGGGFNF</sequence>
<dbReference type="AlphaFoldDB" id="A0A1Z4EWE2"/>
<evidence type="ECO:0000313" key="8">
    <source>
        <dbReference type="EMBL" id="BAX97278.1"/>
    </source>
</evidence>
<proteinExistence type="inferred from homology"/>
<reference evidence="9" key="1">
    <citation type="journal article" date="2017" name="Genome Announc.">
        <title>Complete Genome Sequence of Mycobacterium stephanolepidis.</title>
        <authorList>
            <person name="Fukano H."/>
            <person name="Yoshida M."/>
            <person name="Katayama Y."/>
            <person name="Omatsu T."/>
            <person name="Mizutani T."/>
            <person name="Kurata O."/>
            <person name="Wada S."/>
            <person name="Hoshino Y."/>
        </authorList>
    </citation>
    <scope>NUCLEOTIDE SEQUENCE [LARGE SCALE GENOMIC DNA]</scope>
    <source>
        <strain evidence="9">NJB0901</strain>
    </source>
</reference>
<dbReference type="PANTHER" id="PTHR42879">
    <property type="entry name" value="3-OXOACYL-(ACYL-CARRIER-PROTEIN) REDUCTASE"/>
    <property type="match status" value="1"/>
</dbReference>